<keyword evidence="2" id="KW-1185">Reference proteome</keyword>
<gene>
    <name evidence="1" type="ORF">SAMN05421659_102100</name>
</gene>
<name>A0A1I0MRY4_9FIRM</name>
<evidence type="ECO:0000313" key="2">
    <source>
        <dbReference type="Proteomes" id="UP000199701"/>
    </source>
</evidence>
<sequence>MKYSTKTVQNIVRKTVRKQYAKQYENSTKYRTKKVRKQYKIQYAKQYKKQYGKKVEQVEKVKNRHKTNREKIPESNFSRLHLRVGNEVAHNLERKNRKFNG</sequence>
<accession>A0A1I0MRY4</accession>
<dbReference type="RefSeq" id="WP_092450424.1">
    <property type="nucleotide sequence ID" value="NZ_FOJI01000002.1"/>
</dbReference>
<dbReference type="STRING" id="99656.SAMN05421659_102100"/>
<organism evidence="1 2">
    <name type="scientific">[Clostridium] fimetarium</name>
    <dbReference type="NCBI Taxonomy" id="99656"/>
    <lineage>
        <taxon>Bacteria</taxon>
        <taxon>Bacillati</taxon>
        <taxon>Bacillota</taxon>
        <taxon>Clostridia</taxon>
        <taxon>Lachnospirales</taxon>
        <taxon>Lachnospiraceae</taxon>
    </lineage>
</organism>
<evidence type="ECO:0000313" key="1">
    <source>
        <dbReference type="EMBL" id="SEV91459.1"/>
    </source>
</evidence>
<proteinExistence type="predicted"/>
<protein>
    <submittedName>
        <fullName evidence="1">Uncharacterized protein</fullName>
    </submittedName>
</protein>
<dbReference type="EMBL" id="FOJI01000002">
    <property type="protein sequence ID" value="SEV91459.1"/>
    <property type="molecule type" value="Genomic_DNA"/>
</dbReference>
<reference evidence="1 2" key="1">
    <citation type="submission" date="2016-10" db="EMBL/GenBank/DDBJ databases">
        <authorList>
            <person name="de Groot N.N."/>
        </authorList>
    </citation>
    <scope>NUCLEOTIDE SEQUENCE [LARGE SCALE GENOMIC DNA]</scope>
    <source>
        <strain evidence="1 2">DSM 9179</strain>
    </source>
</reference>
<dbReference type="Proteomes" id="UP000199701">
    <property type="component" value="Unassembled WGS sequence"/>
</dbReference>
<dbReference type="AlphaFoldDB" id="A0A1I0MRY4"/>